<evidence type="ECO:0000313" key="2">
    <source>
        <dbReference type="EMBL" id="MEQ2285675.1"/>
    </source>
</evidence>
<accession>A0ABV0XW25</accession>
<organism evidence="2 3">
    <name type="scientific">Ameca splendens</name>
    <dbReference type="NCBI Taxonomy" id="208324"/>
    <lineage>
        <taxon>Eukaryota</taxon>
        <taxon>Metazoa</taxon>
        <taxon>Chordata</taxon>
        <taxon>Craniata</taxon>
        <taxon>Vertebrata</taxon>
        <taxon>Euteleostomi</taxon>
        <taxon>Actinopterygii</taxon>
        <taxon>Neopterygii</taxon>
        <taxon>Teleostei</taxon>
        <taxon>Neoteleostei</taxon>
        <taxon>Acanthomorphata</taxon>
        <taxon>Ovalentaria</taxon>
        <taxon>Atherinomorphae</taxon>
        <taxon>Cyprinodontiformes</taxon>
        <taxon>Goodeidae</taxon>
        <taxon>Ameca</taxon>
    </lineage>
</organism>
<evidence type="ECO:0000313" key="3">
    <source>
        <dbReference type="Proteomes" id="UP001469553"/>
    </source>
</evidence>
<keyword evidence="3" id="KW-1185">Reference proteome</keyword>
<evidence type="ECO:0000256" key="1">
    <source>
        <dbReference type="SAM" id="MobiDB-lite"/>
    </source>
</evidence>
<reference evidence="2 3" key="1">
    <citation type="submission" date="2021-06" db="EMBL/GenBank/DDBJ databases">
        <authorList>
            <person name="Palmer J.M."/>
        </authorList>
    </citation>
    <scope>NUCLEOTIDE SEQUENCE [LARGE SCALE GENOMIC DNA]</scope>
    <source>
        <strain evidence="2 3">AS_MEX2019</strain>
        <tissue evidence="2">Muscle</tissue>
    </source>
</reference>
<name>A0ABV0XW25_9TELE</name>
<sequence>MLPASLHSGFLRCTEPNRKFPPTLDPADKQKISAQDCWVQRQMEEAMRHLPADLEVLPSPLLLELMESEAAHHEDIREGCSPLLRCSPPAPASAVKSMSSSRRRKRRRGAASSLLAGEEESPTSSAETSGAVVFCQLT</sequence>
<comment type="caution">
    <text evidence="2">The sequence shown here is derived from an EMBL/GenBank/DDBJ whole genome shotgun (WGS) entry which is preliminary data.</text>
</comment>
<feature type="compositionally biased region" description="Low complexity" evidence="1">
    <location>
        <begin position="110"/>
        <end position="129"/>
    </location>
</feature>
<dbReference type="EMBL" id="JAHRIP010014249">
    <property type="protein sequence ID" value="MEQ2285675.1"/>
    <property type="molecule type" value="Genomic_DNA"/>
</dbReference>
<proteinExistence type="predicted"/>
<dbReference type="Proteomes" id="UP001469553">
    <property type="component" value="Unassembled WGS sequence"/>
</dbReference>
<feature type="region of interest" description="Disordered" evidence="1">
    <location>
        <begin position="82"/>
        <end position="129"/>
    </location>
</feature>
<protein>
    <submittedName>
        <fullName evidence="2">Uncharacterized protein</fullName>
    </submittedName>
</protein>
<gene>
    <name evidence="2" type="ORF">AMECASPLE_034356</name>
</gene>